<proteinExistence type="predicted"/>
<evidence type="ECO:0000313" key="2">
    <source>
        <dbReference type="Proteomes" id="UP000789901"/>
    </source>
</evidence>
<gene>
    <name evidence="1" type="ORF">GMARGA_LOCUS160</name>
</gene>
<reference evidence="1 2" key="1">
    <citation type="submission" date="2021-06" db="EMBL/GenBank/DDBJ databases">
        <authorList>
            <person name="Kallberg Y."/>
            <person name="Tangrot J."/>
            <person name="Rosling A."/>
        </authorList>
    </citation>
    <scope>NUCLEOTIDE SEQUENCE [LARGE SCALE GENOMIC DNA]</scope>
    <source>
        <strain evidence="1 2">120-4 pot B 10/14</strain>
    </source>
</reference>
<keyword evidence="2" id="KW-1185">Reference proteome</keyword>
<dbReference type="SUPFAM" id="SSF81901">
    <property type="entry name" value="HCP-like"/>
    <property type="match status" value="1"/>
</dbReference>
<comment type="caution">
    <text evidence="1">The sequence shown here is derived from an EMBL/GenBank/DDBJ whole genome shotgun (WGS) entry which is preliminary data.</text>
</comment>
<sequence>MVAEFCETLAKSFDIKNDLQKDDCEQIINMMSTPLISTPSIFNLPPLPILKQKQINLATQFYSQRNYTMALKIFEEYPNNPESLFYFRVSYYYSFGVDRNLTYSYWDPPLFDMASIYLKKSAELGVVEAEYEYGLECCNNTIYRNDCELLGLGIEYLLKCFRKGYELSKKELIVQYQILLDKGQIDNINLYDYMNCNDSTYSSIMTKTGLKVIIGNAIFAHNAINVNNGSTPPTIIIFDPNALFIACSRTLPMKPIKIIEMKFSDSGNSSTKSSNIPEIKNTTVEVIVIMNSGINILDIDSNLLSSSLLKHTRTKDFEGSASESCVRDDKLFIPVKM</sequence>
<dbReference type="EMBL" id="CAJVQB010000013">
    <property type="protein sequence ID" value="CAG8458040.1"/>
    <property type="molecule type" value="Genomic_DNA"/>
</dbReference>
<name>A0ABM8VVM8_GIGMA</name>
<accession>A0ABM8VVM8</accession>
<evidence type="ECO:0000313" key="1">
    <source>
        <dbReference type="EMBL" id="CAG8458040.1"/>
    </source>
</evidence>
<protein>
    <submittedName>
        <fullName evidence="1">36326_t:CDS:1</fullName>
    </submittedName>
</protein>
<organism evidence="1 2">
    <name type="scientific">Gigaspora margarita</name>
    <dbReference type="NCBI Taxonomy" id="4874"/>
    <lineage>
        <taxon>Eukaryota</taxon>
        <taxon>Fungi</taxon>
        <taxon>Fungi incertae sedis</taxon>
        <taxon>Mucoromycota</taxon>
        <taxon>Glomeromycotina</taxon>
        <taxon>Glomeromycetes</taxon>
        <taxon>Diversisporales</taxon>
        <taxon>Gigasporaceae</taxon>
        <taxon>Gigaspora</taxon>
    </lineage>
</organism>
<dbReference type="Proteomes" id="UP000789901">
    <property type="component" value="Unassembled WGS sequence"/>
</dbReference>
<dbReference type="Gene3D" id="1.25.40.10">
    <property type="entry name" value="Tetratricopeptide repeat domain"/>
    <property type="match status" value="1"/>
</dbReference>
<dbReference type="InterPro" id="IPR011990">
    <property type="entry name" value="TPR-like_helical_dom_sf"/>
</dbReference>